<sequence>MSFIKIITQFHFTPHQHWPWLAGLTALCFSAAMGFVELPALRAQNGTLARQVKMLQTQLRTPLAAGGAQRAFDLRERLATIERLPVVASDLQELSVKNGLLLSDATYKPLADSANSDVSRMEIDARLKGAYPALKKTLADLLAGHDGLALESLALRRSRAAEPSIDIEVRFTYFYRKAA</sequence>
<dbReference type="STRING" id="1349767.GJA_1323"/>
<accession>W0V290</accession>
<protein>
    <submittedName>
        <fullName evidence="1">Uncharacterized protein</fullName>
    </submittedName>
</protein>
<dbReference type="EMBL" id="HG322949">
    <property type="protein sequence ID" value="CDG81976.1"/>
    <property type="molecule type" value="Genomic_DNA"/>
</dbReference>
<dbReference type="HOGENOM" id="CLU_1501557_0_0_4"/>
<name>W0V290_9BURK</name>
<dbReference type="OrthoDB" id="8705377at2"/>
<dbReference type="RefSeq" id="WP_038489972.1">
    <property type="nucleotide sequence ID" value="NZ_BCTH01000120.1"/>
</dbReference>
<dbReference type="PATRIC" id="fig|1349767.4.peg.3033"/>
<reference evidence="1 2" key="1">
    <citation type="journal article" date="2015" name="Genome Announc.">
        <title>Genome Sequence of Mushroom Soft-Rot Pathogen Janthinobacterium agaricidamnosum.</title>
        <authorList>
            <person name="Graupner K."/>
            <person name="Lackner G."/>
            <person name="Hertweck C."/>
        </authorList>
    </citation>
    <scope>NUCLEOTIDE SEQUENCE [LARGE SCALE GENOMIC DNA]</scope>
    <source>
        <strain evidence="2">NBRC 102515 / DSM 9628</strain>
    </source>
</reference>
<proteinExistence type="predicted"/>
<dbReference type="AlphaFoldDB" id="W0V290"/>
<keyword evidence="2" id="KW-1185">Reference proteome</keyword>
<evidence type="ECO:0000313" key="1">
    <source>
        <dbReference type="EMBL" id="CDG81976.1"/>
    </source>
</evidence>
<gene>
    <name evidence="1" type="ORF">GJA_1323</name>
</gene>
<dbReference type="Proteomes" id="UP000027604">
    <property type="component" value="Chromosome I"/>
</dbReference>
<evidence type="ECO:0000313" key="2">
    <source>
        <dbReference type="Proteomes" id="UP000027604"/>
    </source>
</evidence>
<dbReference type="KEGG" id="jag:GJA_1323"/>
<organism evidence="1 2">
    <name type="scientific">Janthinobacterium agaricidamnosum NBRC 102515 = DSM 9628</name>
    <dbReference type="NCBI Taxonomy" id="1349767"/>
    <lineage>
        <taxon>Bacteria</taxon>
        <taxon>Pseudomonadati</taxon>
        <taxon>Pseudomonadota</taxon>
        <taxon>Betaproteobacteria</taxon>
        <taxon>Burkholderiales</taxon>
        <taxon>Oxalobacteraceae</taxon>
        <taxon>Janthinobacterium</taxon>
    </lineage>
</organism>